<keyword evidence="7" id="KW-0472">Membrane</keyword>
<name>A0A2G5F7T3_AQUCA</name>
<evidence type="ECO:0000256" key="1">
    <source>
        <dbReference type="ARBA" id="ARBA00004167"/>
    </source>
</evidence>
<evidence type="ECO:0000256" key="8">
    <source>
        <dbReference type="SAM" id="MobiDB-lite"/>
    </source>
</evidence>
<accession>A0A2G5F7T3</accession>
<proteinExistence type="predicted"/>
<evidence type="ECO:0000313" key="9">
    <source>
        <dbReference type="EMBL" id="PIA64075.1"/>
    </source>
</evidence>
<evidence type="ECO:0008006" key="11">
    <source>
        <dbReference type="Google" id="ProtNLM"/>
    </source>
</evidence>
<organism evidence="9 10">
    <name type="scientific">Aquilegia coerulea</name>
    <name type="common">Rocky mountain columbine</name>
    <dbReference type="NCBI Taxonomy" id="218851"/>
    <lineage>
        <taxon>Eukaryota</taxon>
        <taxon>Viridiplantae</taxon>
        <taxon>Streptophyta</taxon>
        <taxon>Embryophyta</taxon>
        <taxon>Tracheophyta</taxon>
        <taxon>Spermatophyta</taxon>
        <taxon>Magnoliopsida</taxon>
        <taxon>Ranunculales</taxon>
        <taxon>Ranunculaceae</taxon>
        <taxon>Thalictroideae</taxon>
        <taxon>Aquilegia</taxon>
    </lineage>
</organism>
<evidence type="ECO:0000256" key="5">
    <source>
        <dbReference type="ARBA" id="ARBA00022989"/>
    </source>
</evidence>
<comment type="subcellular location">
    <subcellularLocation>
        <location evidence="1">Membrane</location>
        <topology evidence="1">Single-pass membrane protein</topology>
    </subcellularLocation>
</comment>
<evidence type="ECO:0000256" key="4">
    <source>
        <dbReference type="ARBA" id="ARBA00022927"/>
    </source>
</evidence>
<keyword evidence="6" id="KW-0811">Translocation</keyword>
<dbReference type="FunCoup" id="A0A2G5F7T3">
    <property type="interactions" value="1113"/>
</dbReference>
<keyword evidence="5" id="KW-1133">Transmembrane helix</keyword>
<keyword evidence="2" id="KW-0813">Transport</keyword>
<reference evidence="9 10" key="1">
    <citation type="submission" date="2017-09" db="EMBL/GenBank/DDBJ databases">
        <title>WGS assembly of Aquilegia coerulea Goldsmith.</title>
        <authorList>
            <person name="Hodges S."/>
            <person name="Kramer E."/>
            <person name="Nordborg M."/>
            <person name="Tomkins J."/>
            <person name="Borevitz J."/>
            <person name="Derieg N."/>
            <person name="Yan J."/>
            <person name="Mihaltcheva S."/>
            <person name="Hayes R.D."/>
            <person name="Rokhsar D."/>
        </authorList>
    </citation>
    <scope>NUCLEOTIDE SEQUENCE [LARGE SCALE GENOMIC DNA]</scope>
    <source>
        <strain evidence="10">cv. Goldsmith</strain>
    </source>
</reference>
<keyword evidence="4" id="KW-0653">Protein transport</keyword>
<evidence type="ECO:0000313" key="10">
    <source>
        <dbReference type="Proteomes" id="UP000230069"/>
    </source>
</evidence>
<dbReference type="OrthoDB" id="45251at2759"/>
<dbReference type="EMBL" id="KZ305019">
    <property type="protein sequence ID" value="PIA64074.1"/>
    <property type="molecule type" value="Genomic_DNA"/>
</dbReference>
<dbReference type="PANTHER" id="PTHR35512:SF1">
    <property type="entry name" value="OS11G0550900 PROTEIN"/>
    <property type="match status" value="1"/>
</dbReference>
<dbReference type="InterPro" id="IPR003369">
    <property type="entry name" value="TatA/B/E"/>
</dbReference>
<sequence>MLGLSYGEILLTLGGIAVLLGPKDLPIIARTVGRLAGRSIGYVQLARGQFDNVMQQTQANKVHKELQDTLAQLEAIRHEVRSISIMNPGPLTRRLVDSPEFKPSHTGNNVSPELDEDQKPLEPVSNVPENGATTSTATNLHSQATAYAKLAESQLKNVAVKSGEDVVKLGEETDHLNVLPVSAESAGLLPTRKDDANGSDIMLEAVLEAEVAKNAKQFFAEHQNQLKLE</sequence>
<protein>
    <recommendedName>
        <fullName evidence="11">Sec-independent protein translocase protein TatB</fullName>
    </recommendedName>
</protein>
<dbReference type="STRING" id="218851.A0A2G5F7T3"/>
<dbReference type="EMBL" id="KZ305019">
    <property type="protein sequence ID" value="PIA64075.1"/>
    <property type="molecule type" value="Genomic_DNA"/>
</dbReference>
<evidence type="ECO:0000256" key="6">
    <source>
        <dbReference type="ARBA" id="ARBA00023010"/>
    </source>
</evidence>
<feature type="region of interest" description="Disordered" evidence="8">
    <location>
        <begin position="89"/>
        <end position="135"/>
    </location>
</feature>
<dbReference type="PANTHER" id="PTHR35512">
    <property type="entry name" value="OS11G0550900 PROTEIN"/>
    <property type="match status" value="1"/>
</dbReference>
<dbReference type="AlphaFoldDB" id="A0A2G5F7T3"/>
<evidence type="ECO:0000256" key="7">
    <source>
        <dbReference type="ARBA" id="ARBA00023136"/>
    </source>
</evidence>
<gene>
    <name evidence="9" type="ORF">AQUCO_00201400v1</name>
</gene>
<evidence type="ECO:0000256" key="2">
    <source>
        <dbReference type="ARBA" id="ARBA00022448"/>
    </source>
</evidence>
<dbReference type="Proteomes" id="UP000230069">
    <property type="component" value="Unassembled WGS sequence"/>
</dbReference>
<keyword evidence="10" id="KW-1185">Reference proteome</keyword>
<evidence type="ECO:0000256" key="3">
    <source>
        <dbReference type="ARBA" id="ARBA00022692"/>
    </source>
</evidence>
<keyword evidence="3" id="KW-0812">Transmembrane</keyword>
<dbReference type="Pfam" id="PF02416">
    <property type="entry name" value="TatA_B_E"/>
    <property type="match status" value="1"/>
</dbReference>
<feature type="compositionally biased region" description="Basic and acidic residues" evidence="8">
    <location>
        <begin position="94"/>
        <end position="103"/>
    </location>
</feature>